<evidence type="ECO:0000259" key="1">
    <source>
        <dbReference type="Pfam" id="PF04601"/>
    </source>
</evidence>
<dbReference type="EMBL" id="JACGWM010000001">
    <property type="protein sequence ID" value="KAL0395663.1"/>
    <property type="molecule type" value="Genomic_DNA"/>
</dbReference>
<dbReference type="InterPro" id="IPR054726">
    <property type="entry name" value="Ubiq_DUF569-assoc"/>
</dbReference>
<dbReference type="PANTHER" id="PTHR31205:SF89">
    <property type="entry name" value="DUF569 DOMAIN-CONTAINING PROTEIN"/>
    <property type="match status" value="1"/>
</dbReference>
<sequence>MDGRIRGRSGYRDTPEELLRQIPNGVGRGAQAGVTGRKVIQSLPRKLDSSVEWEPVTDANGVLVKLKTRYGNYLRANGGLPPWRNSITMMSLRDIMIGYYGALTLCRLVPDRPPKSRRLSPRMISALLSILSHQVLGFLVLTNTYAILNNQLSSRHEDPPMKSEGRLIYYYVADDDGDVSDDKNAPSFHFKGYGLEELTQKLEEETGLKDIIVCSRNLINGKLYPLRLALPPNKPTMHIVVVPPTSRGSNTSSFS</sequence>
<feature type="domain" description="DUF569" evidence="2">
    <location>
        <begin position="165"/>
        <end position="242"/>
    </location>
</feature>
<reference evidence="3" key="1">
    <citation type="submission" date="2020-06" db="EMBL/GenBank/DDBJ databases">
        <authorList>
            <person name="Li T."/>
            <person name="Hu X."/>
            <person name="Zhang T."/>
            <person name="Song X."/>
            <person name="Zhang H."/>
            <person name="Dai N."/>
            <person name="Sheng W."/>
            <person name="Hou X."/>
            <person name="Wei L."/>
        </authorList>
    </citation>
    <scope>NUCLEOTIDE SEQUENCE</scope>
    <source>
        <strain evidence="3">KEN8</strain>
        <tissue evidence="3">Leaf</tissue>
    </source>
</reference>
<comment type="caution">
    <text evidence="3">The sequence shown here is derived from an EMBL/GenBank/DDBJ whole genome shotgun (WGS) entry which is preliminary data.</text>
</comment>
<proteinExistence type="predicted"/>
<reference evidence="3" key="2">
    <citation type="journal article" date="2024" name="Plant">
        <title>Genomic evolution and insights into agronomic trait innovations of Sesamum species.</title>
        <authorList>
            <person name="Miao H."/>
            <person name="Wang L."/>
            <person name="Qu L."/>
            <person name="Liu H."/>
            <person name="Sun Y."/>
            <person name="Le M."/>
            <person name="Wang Q."/>
            <person name="Wei S."/>
            <person name="Zheng Y."/>
            <person name="Lin W."/>
            <person name="Duan Y."/>
            <person name="Cao H."/>
            <person name="Xiong S."/>
            <person name="Wang X."/>
            <person name="Wei L."/>
            <person name="Li C."/>
            <person name="Ma Q."/>
            <person name="Ju M."/>
            <person name="Zhao R."/>
            <person name="Li G."/>
            <person name="Mu C."/>
            <person name="Tian Q."/>
            <person name="Mei H."/>
            <person name="Zhang T."/>
            <person name="Gao T."/>
            <person name="Zhang H."/>
        </authorList>
    </citation>
    <scope>NUCLEOTIDE SEQUENCE</scope>
    <source>
        <strain evidence="3">KEN8</strain>
    </source>
</reference>
<dbReference type="AlphaFoldDB" id="A0AAW2STA8"/>
<dbReference type="Pfam" id="PF04601">
    <property type="entry name" value="DUF569"/>
    <property type="match status" value="1"/>
</dbReference>
<dbReference type="InterPro" id="IPR007679">
    <property type="entry name" value="DUF569"/>
</dbReference>
<protein>
    <submittedName>
        <fullName evidence="3">Uncharacterized protein</fullName>
    </submittedName>
</protein>
<dbReference type="PANTHER" id="PTHR31205">
    <property type="entry name" value="ACTIN CROSS-LINKING PROTEIN (DUF569)"/>
    <property type="match status" value="1"/>
</dbReference>
<organism evidence="3">
    <name type="scientific">Sesamum calycinum</name>
    <dbReference type="NCBI Taxonomy" id="2727403"/>
    <lineage>
        <taxon>Eukaryota</taxon>
        <taxon>Viridiplantae</taxon>
        <taxon>Streptophyta</taxon>
        <taxon>Embryophyta</taxon>
        <taxon>Tracheophyta</taxon>
        <taxon>Spermatophyta</taxon>
        <taxon>Magnoliopsida</taxon>
        <taxon>eudicotyledons</taxon>
        <taxon>Gunneridae</taxon>
        <taxon>Pentapetalae</taxon>
        <taxon>asterids</taxon>
        <taxon>lamiids</taxon>
        <taxon>Lamiales</taxon>
        <taxon>Pedaliaceae</taxon>
        <taxon>Sesamum</taxon>
    </lineage>
</organism>
<evidence type="ECO:0000259" key="2">
    <source>
        <dbReference type="Pfam" id="PF22932"/>
    </source>
</evidence>
<feature type="domain" description="DUF569" evidence="1">
    <location>
        <begin position="33"/>
        <end position="89"/>
    </location>
</feature>
<name>A0AAW2STA8_9LAMI</name>
<gene>
    <name evidence="3" type="ORF">Scaly_0014700</name>
</gene>
<accession>A0AAW2STA8</accession>
<dbReference type="Pfam" id="PF22932">
    <property type="entry name" value="Ubiq_DUF_assoc"/>
    <property type="match status" value="1"/>
</dbReference>
<evidence type="ECO:0000313" key="3">
    <source>
        <dbReference type="EMBL" id="KAL0395663.1"/>
    </source>
</evidence>